<dbReference type="Pfam" id="PF22902">
    <property type="entry name" value="NOMO1-like_9th"/>
    <property type="match status" value="1"/>
</dbReference>
<dbReference type="InterPro" id="IPR055074">
    <property type="entry name" value="NOMO1-3_2nd"/>
</dbReference>
<feature type="domain" description="NOMO-like N-terminal beta-sandwich" evidence="9">
    <location>
        <begin position="594"/>
        <end position="678"/>
    </location>
</feature>
<reference evidence="17" key="1">
    <citation type="submission" date="2023-08" db="EMBL/GenBank/DDBJ databases">
        <authorList>
            <person name="Alioto T."/>
            <person name="Alioto T."/>
            <person name="Gomez Garrido J."/>
        </authorList>
    </citation>
    <scope>NUCLEOTIDE SEQUENCE</scope>
</reference>
<evidence type="ECO:0000256" key="7">
    <source>
        <dbReference type="SAM" id="MobiDB-lite"/>
    </source>
</evidence>
<evidence type="ECO:0000259" key="15">
    <source>
        <dbReference type="Pfam" id="PF23194"/>
    </source>
</evidence>
<dbReference type="InterPro" id="IPR056191">
    <property type="entry name" value="NOMO_12th"/>
</dbReference>
<feature type="domain" description="NOMO fifth transthyretin-like" evidence="15">
    <location>
        <begin position="960"/>
        <end position="1050"/>
    </location>
</feature>
<name>A0AA36BNF9_OCTVU</name>
<gene>
    <name evidence="17" type="ORF">OCTVUL_1B013866</name>
</gene>
<feature type="transmembrane region" description="Helical" evidence="8">
    <location>
        <begin position="1692"/>
        <end position="1711"/>
    </location>
</feature>
<dbReference type="InterPro" id="IPR056190">
    <property type="entry name" value="NOMO_5th"/>
</dbReference>
<keyword evidence="2 8" id="KW-0812">Transmembrane</keyword>
<dbReference type="InterPro" id="IPR051417">
    <property type="entry name" value="SDr/BOS_complex"/>
</dbReference>
<evidence type="ECO:0000256" key="4">
    <source>
        <dbReference type="ARBA" id="ARBA00022824"/>
    </source>
</evidence>
<dbReference type="Pfam" id="PF22904">
    <property type="entry name" value="NOMO1-like_2nd"/>
    <property type="match status" value="1"/>
</dbReference>
<dbReference type="Pfam" id="PF22898">
    <property type="entry name" value="NOMO1-like_1st"/>
    <property type="match status" value="1"/>
</dbReference>
<feature type="transmembrane region" description="Helical" evidence="8">
    <location>
        <begin position="39"/>
        <end position="60"/>
    </location>
</feature>
<keyword evidence="6 8" id="KW-0472">Membrane</keyword>
<dbReference type="EMBL" id="OX597833">
    <property type="protein sequence ID" value="CAI9737189.1"/>
    <property type="molecule type" value="Genomic_DNA"/>
</dbReference>
<evidence type="ECO:0000256" key="2">
    <source>
        <dbReference type="ARBA" id="ARBA00022692"/>
    </source>
</evidence>
<dbReference type="Gene3D" id="2.60.40.10">
    <property type="entry name" value="Immunoglobulins"/>
    <property type="match status" value="1"/>
</dbReference>
<keyword evidence="5 8" id="KW-1133">Transmembrane helix</keyword>
<dbReference type="SUPFAM" id="SSF49478">
    <property type="entry name" value="Cna protein B-type domain"/>
    <property type="match status" value="1"/>
</dbReference>
<dbReference type="InterPro" id="IPR013784">
    <property type="entry name" value="Carb-bd-like_fold"/>
</dbReference>
<evidence type="ECO:0000259" key="11">
    <source>
        <dbReference type="Pfam" id="PF22904"/>
    </source>
</evidence>
<feature type="compositionally biased region" description="Low complexity" evidence="7">
    <location>
        <begin position="288"/>
        <end position="301"/>
    </location>
</feature>
<dbReference type="Pfam" id="PF13620">
    <property type="entry name" value="CarboxypepD_reg"/>
    <property type="match status" value="1"/>
</dbReference>
<feature type="compositionally biased region" description="Polar residues" evidence="7">
    <location>
        <begin position="191"/>
        <end position="202"/>
    </location>
</feature>
<evidence type="ECO:0000259" key="12">
    <source>
        <dbReference type="Pfam" id="PF23141"/>
    </source>
</evidence>
<feature type="domain" description="NOMO second beta-sandwich" evidence="11">
    <location>
        <begin position="680"/>
        <end position="769"/>
    </location>
</feature>
<evidence type="ECO:0000259" key="9">
    <source>
        <dbReference type="Pfam" id="PF22898"/>
    </source>
</evidence>
<dbReference type="InterPro" id="IPR055073">
    <property type="entry name" value="NOMO1-like_9th"/>
</dbReference>
<feature type="transmembrane region" description="Helical" evidence="8">
    <location>
        <begin position="72"/>
        <end position="99"/>
    </location>
</feature>
<dbReference type="PANTHER" id="PTHR23303">
    <property type="entry name" value="CARBOXYPEPTIDASE REGULATORY REGION-CONTAINING"/>
    <property type="match status" value="1"/>
</dbReference>
<dbReference type="GO" id="GO:0005789">
    <property type="term" value="C:endoplasmic reticulum membrane"/>
    <property type="evidence" value="ECO:0007669"/>
    <property type="project" value="UniProtKB-SubCell"/>
</dbReference>
<dbReference type="Pfam" id="PF23192">
    <property type="entry name" value="NOMO_12th"/>
    <property type="match status" value="1"/>
</dbReference>
<dbReference type="InterPro" id="IPR013783">
    <property type="entry name" value="Ig-like_fold"/>
</dbReference>
<dbReference type="InterPro" id="IPR056188">
    <property type="entry name" value="NOMO_6th"/>
</dbReference>
<dbReference type="Pfam" id="PF09786">
    <property type="entry name" value="CytochromB561_N"/>
    <property type="match status" value="1"/>
</dbReference>
<evidence type="ECO:0000256" key="1">
    <source>
        <dbReference type="ARBA" id="ARBA00004115"/>
    </source>
</evidence>
<keyword evidence="18" id="KW-1185">Reference proteome</keyword>
<keyword evidence="3" id="KW-0732">Signal</keyword>
<accession>A0AA36BNF9</accession>
<feature type="region of interest" description="Disordered" evidence="7">
    <location>
        <begin position="279"/>
        <end position="301"/>
    </location>
</feature>
<feature type="domain" description="NOMO-like ninth beta-sandwich" evidence="10">
    <location>
        <begin position="1331"/>
        <end position="1404"/>
    </location>
</feature>
<evidence type="ECO:0000259" key="13">
    <source>
        <dbReference type="Pfam" id="PF23192"/>
    </source>
</evidence>
<evidence type="ECO:0000256" key="6">
    <source>
        <dbReference type="ARBA" id="ARBA00023136"/>
    </source>
</evidence>
<dbReference type="InterPro" id="IPR019176">
    <property type="entry name" value="Cytochrome_B561-rel"/>
</dbReference>
<dbReference type="InterPro" id="IPR056319">
    <property type="entry name" value="NOMO_7th"/>
</dbReference>
<dbReference type="Gene3D" id="2.60.40.1120">
    <property type="entry name" value="Carboxypeptidase-like, regulatory domain"/>
    <property type="match status" value="1"/>
</dbReference>
<evidence type="ECO:0000256" key="8">
    <source>
        <dbReference type="SAM" id="Phobius"/>
    </source>
</evidence>
<evidence type="ECO:0000256" key="5">
    <source>
        <dbReference type="ARBA" id="ARBA00022989"/>
    </source>
</evidence>
<feature type="domain" description="NOMO C-terminal transthyretin-like" evidence="13">
    <location>
        <begin position="1587"/>
        <end position="1680"/>
    </location>
</feature>
<dbReference type="Pfam" id="PF23194">
    <property type="entry name" value="NOMO_5th"/>
    <property type="match status" value="1"/>
</dbReference>
<evidence type="ECO:0000259" key="16">
    <source>
        <dbReference type="Pfam" id="PF23196"/>
    </source>
</evidence>
<dbReference type="Pfam" id="PF23193">
    <property type="entry name" value="NOMO_3rd"/>
    <property type="match status" value="1"/>
</dbReference>
<dbReference type="InterPro" id="IPR056189">
    <property type="entry name" value="NOMO_3rd"/>
</dbReference>
<feature type="compositionally biased region" description="Low complexity" evidence="7">
    <location>
        <begin position="170"/>
        <end position="190"/>
    </location>
</feature>
<comment type="subcellular location">
    <subcellularLocation>
        <location evidence="1">Endoplasmic reticulum membrane</location>
        <topology evidence="1">Single-pass type I membrane protein</topology>
    </subcellularLocation>
</comment>
<feature type="domain" description="NOMO seventh transthyretin-like" evidence="12">
    <location>
        <begin position="1145"/>
        <end position="1217"/>
    </location>
</feature>
<dbReference type="GO" id="GO:0030246">
    <property type="term" value="F:carbohydrate binding"/>
    <property type="evidence" value="ECO:0007669"/>
    <property type="project" value="InterPro"/>
</dbReference>
<dbReference type="Pfam" id="PF23196">
    <property type="entry name" value="NOMO_6th"/>
    <property type="match status" value="1"/>
</dbReference>
<feature type="domain" description="NOMO sixth transthyretin-like" evidence="16">
    <location>
        <begin position="1051"/>
        <end position="1124"/>
    </location>
</feature>
<sequence length="1767" mass="198267">MDKRQDRKYQSKMVRTIATPFINAVLRKQKLWRYSQNSLFWAAFNLLLAFILYIDIRYFAIQQYFEVSYPNLWYAESVFFLLFCLNTLVDLVCWMWPYILGSQIELTPKQKTLLGVNDTDPGFKISPLKPNVSSSTPTKLMFNCSGSSQPHSYSGSHTPPGAGSSIYYTPGSGSKSSHSPPGSSPRYHSPMSSTYSSHTPNVSSGSLHYSYSSNHSSPTYWSSDSANDSLNTSYRLNDSSRYDSPNQSGLRARHVTSLEISDNPFEQITDLKALSQYLREEEQKENRSQLSSPETLSSSSTSFWNYGRSASDSTCVLRKYQYQVAARTPQSSTTTRDTTQDVFSYTGNEVWNRFSVSEANLYLWTERIRKWVALTIVAKLAKEIPSINNCLKRIGSEDNLIGEVSIANLKQVVLTKGSLVPTLNSVIPFLDLTSNQEYLVKRIYELGKDGCMSEFCWNQGGHYGKEWGEHLPNDASLVMHLFCTYMDSRLPVHPKFPDQRTFSSQYFMKTPNKPDLTKKSNFYIYQTNINPPHFQVTIGEHVYNLPKGRNNMFHALLLFLYHIKAKEHGMLGRVNLGLSGVNIMSLCDSVLGCGGFVKSDVEINFSLVEMKLYTLQGSIKYQTDCAPNNGYYLVPLYDKGDFILQVEPPPGWSFEPESVRLHVDGSTDKCSLGEDINFQFKGFSIRGMVLSKGEKTGPGNVKLSLMTSDGSEVLQTTVSKEGDFYYFRKVLPGDYIIKGQHPIWKFEKSEIKVTVGSDNVFISEDLVVAGYDVNGHVFSEGEPIKGVNFLLYSDTVDPQLVTDCEKTPVKSLKNGDNSICHMSSKEDGTFSFASLPTGQYYLIPFYKGEHITFDVVPEKMVFQVKHNSVILPKEFQVAGFSVSGRILDSVKGAGIGGAKVSVSGKQMAVTNEDGSYHLENMKAGKYTIQVMSEDIFFDEIMLKITPNTPHLHDIIASRFSVCGKVNIDEIPKGLDHMVYQRKVIAYTEDKAVKLLAVDTDMQGHFCAMFKPGKYIFKAFLSTQEIKAGLHLYPSEKLVVVTNKPVKDVDFSQFRAKVSGVITCIENCGTIGLSLDPIGMVGEDKKVIMLKDSPKKASFEFENILPGKYKVAPLQDNWCWKEKSQEIEITNKDVTGLEFSQTGFILKCGLSHEITLNFAHENKEGSVGSFALKKGTNRFCLSQPGVYRLTTDSCHRFEKDIYTYDTSHPVVLSLTAVKHKMVGIITTEKLDKTIVVTLKSSLLKSPIVIGPLECDNPPKTESSDSEATDSDTQSEPAQTSFQYHFSYWAKNNEHLEIQVASDVLLFSPNHMEVTIQGESCPGEVAHFVGKVGIFITGKIEPALQGVTVVVSCDDPVTMAPTTLLTDQDGVYRLGPLHGDKKYSVEASKTGYVLTKDPQNPNNFKALQLGEISVTVVDENNNYLSSVLLSLSGDNQYRSNNLIKENGIMVFSSLSPGRYFLRPMMKEYRFEPASQMISVEEGTRINVNIKGFREAYSCYGRVSSLNGEPEPGVLVEAVSVSGSVQYQEESKTEQDGTYRIRGLSPNVTYKIQLKKVENNHLERSAPKSSLYTVENEDLVNVNIIAFRRLNQMDISGNVITPNEFLSHLKVVLYKDESPDSPTYSVTLGATSFFYLPSLPTDHKGYNLRLECSLSRSMYDYQLPEYNFVADTAYKHFTFKFEPKRRLLDQDLNQTSFLLLPFALLVLGAIYMAYKFRHNLSKISFIDIINQARNLVSQVTAEPSNPVITETLLAPENNPSKRRFKSRKSD</sequence>
<dbReference type="Pfam" id="PF23141">
    <property type="entry name" value="Ig_NOMO"/>
    <property type="match status" value="1"/>
</dbReference>
<evidence type="ECO:0000256" key="3">
    <source>
        <dbReference type="ARBA" id="ARBA00022729"/>
    </source>
</evidence>
<dbReference type="InterPro" id="IPR055075">
    <property type="entry name" value="NOMO-like_N"/>
</dbReference>
<organism evidence="17 18">
    <name type="scientific">Octopus vulgaris</name>
    <name type="common">Common octopus</name>
    <dbReference type="NCBI Taxonomy" id="6645"/>
    <lineage>
        <taxon>Eukaryota</taxon>
        <taxon>Metazoa</taxon>
        <taxon>Spiralia</taxon>
        <taxon>Lophotrochozoa</taxon>
        <taxon>Mollusca</taxon>
        <taxon>Cephalopoda</taxon>
        <taxon>Coleoidea</taxon>
        <taxon>Octopodiformes</taxon>
        <taxon>Octopoda</taxon>
        <taxon>Incirrata</taxon>
        <taxon>Octopodidae</taxon>
        <taxon>Octopus</taxon>
    </lineage>
</organism>
<dbReference type="Proteomes" id="UP001162480">
    <property type="component" value="Chromosome 20"/>
</dbReference>
<proteinExistence type="predicted"/>
<evidence type="ECO:0000259" key="14">
    <source>
        <dbReference type="Pfam" id="PF23193"/>
    </source>
</evidence>
<evidence type="ECO:0000259" key="10">
    <source>
        <dbReference type="Pfam" id="PF22902"/>
    </source>
</evidence>
<feature type="domain" description="NOMO third transthyretin-like" evidence="14">
    <location>
        <begin position="776"/>
        <end position="877"/>
    </location>
</feature>
<keyword evidence="4" id="KW-0256">Endoplasmic reticulum</keyword>
<dbReference type="PANTHER" id="PTHR23303:SF14">
    <property type="entry name" value="BOS COMPLEX SUBUNIT NOMO1-RELATED"/>
    <property type="match status" value="1"/>
</dbReference>
<evidence type="ECO:0000313" key="17">
    <source>
        <dbReference type="EMBL" id="CAI9737189.1"/>
    </source>
</evidence>
<evidence type="ECO:0000313" key="18">
    <source>
        <dbReference type="Proteomes" id="UP001162480"/>
    </source>
</evidence>
<feature type="region of interest" description="Disordered" evidence="7">
    <location>
        <begin position="1252"/>
        <end position="1275"/>
    </location>
</feature>
<protein>
    <submittedName>
        <fullName evidence="17">Nodal modulator 1-like</fullName>
    </submittedName>
</protein>
<dbReference type="SUPFAM" id="SSF49452">
    <property type="entry name" value="Starch-binding domain-like"/>
    <property type="match status" value="2"/>
</dbReference>
<feature type="region of interest" description="Disordered" evidence="7">
    <location>
        <begin position="164"/>
        <end position="203"/>
    </location>
</feature>